<dbReference type="SUPFAM" id="SSF109604">
    <property type="entry name" value="HD-domain/PDEase-like"/>
    <property type="match status" value="1"/>
</dbReference>
<gene>
    <name evidence="1" type="ORF">WQQ_39030</name>
</gene>
<accession>I8T4Q5</accession>
<dbReference type="EMBL" id="AKGD01000003">
    <property type="protein sequence ID" value="EIT68708.1"/>
    <property type="molecule type" value="Genomic_DNA"/>
</dbReference>
<evidence type="ECO:0000313" key="1">
    <source>
        <dbReference type="EMBL" id="EIT68708.1"/>
    </source>
</evidence>
<evidence type="ECO:0008006" key="3">
    <source>
        <dbReference type="Google" id="ProtNLM"/>
    </source>
</evidence>
<evidence type="ECO:0000313" key="2">
    <source>
        <dbReference type="Proteomes" id="UP000003704"/>
    </source>
</evidence>
<reference evidence="1 2" key="1">
    <citation type="journal article" date="2012" name="J. Bacteriol.">
        <title>Genome Sequence of n-Alkane-Degrading Hydrocarboniphaga effusa Strain AP103T (ATCC BAA-332T).</title>
        <authorList>
            <person name="Chang H.K."/>
            <person name="Zylstra G.J."/>
            <person name="Chae J.C."/>
        </authorList>
    </citation>
    <scope>NUCLEOTIDE SEQUENCE [LARGE SCALE GENOMIC DNA]</scope>
    <source>
        <strain evidence="1 2">AP103</strain>
    </source>
</reference>
<organism evidence="1 2">
    <name type="scientific">Hydrocarboniphaga effusa AP103</name>
    <dbReference type="NCBI Taxonomy" id="1172194"/>
    <lineage>
        <taxon>Bacteria</taxon>
        <taxon>Pseudomonadati</taxon>
        <taxon>Pseudomonadota</taxon>
        <taxon>Gammaproteobacteria</taxon>
        <taxon>Nevskiales</taxon>
        <taxon>Nevskiaceae</taxon>
        <taxon>Hydrocarboniphaga</taxon>
    </lineage>
</organism>
<dbReference type="Proteomes" id="UP000003704">
    <property type="component" value="Unassembled WGS sequence"/>
</dbReference>
<comment type="caution">
    <text evidence="1">The sequence shown here is derived from an EMBL/GenBank/DDBJ whole genome shotgun (WGS) entry which is preliminary data.</text>
</comment>
<dbReference type="AlphaFoldDB" id="I8T4Q5"/>
<keyword evidence="2" id="KW-1185">Reference proteome</keyword>
<sequence>MAIAACYHDIGLWTARTMDYLPPSVPPAMECLKARGLQHWAEEVSLLITEHHKLRPYTDTRYPLVEAFRQADLVDFSLGLVKFGLSRNYVREVKAQYPNAGFHKMLVRTALSWFVRHPFNPAPMMKW</sequence>
<dbReference type="STRING" id="1172194.WQQ_39030"/>
<protein>
    <recommendedName>
        <fullName evidence="3">HD domain-containing protein</fullName>
    </recommendedName>
</protein>
<proteinExistence type="predicted"/>
<name>I8T4Q5_9GAMM</name>